<gene>
    <name evidence="1" type="ORF">GCM10011402_10300</name>
</gene>
<evidence type="ECO:0008006" key="3">
    <source>
        <dbReference type="Google" id="ProtNLM"/>
    </source>
</evidence>
<dbReference type="Proteomes" id="UP000640509">
    <property type="component" value="Unassembled WGS sequence"/>
</dbReference>
<accession>A0ABQ1VG33</accession>
<proteinExistence type="predicted"/>
<sequence>MSRYKIIYKVTWPNGKIYIGSDLTDSTSYFGSPNPARLEADFPTRESRRLMSVTREILWESADADDAEVRARERDLILSHRASDPAIGYNLVPRPRPASLD</sequence>
<evidence type="ECO:0000313" key="2">
    <source>
        <dbReference type="Proteomes" id="UP000640509"/>
    </source>
</evidence>
<name>A0ABQ1VG33_9RHOB</name>
<comment type="caution">
    <text evidence="1">The sequence shown here is derived from an EMBL/GenBank/DDBJ whole genome shotgun (WGS) entry which is preliminary data.</text>
</comment>
<keyword evidence="2" id="KW-1185">Reference proteome</keyword>
<reference evidence="2" key="1">
    <citation type="journal article" date="2019" name="Int. J. Syst. Evol. Microbiol.">
        <title>The Global Catalogue of Microorganisms (GCM) 10K type strain sequencing project: providing services to taxonomists for standard genome sequencing and annotation.</title>
        <authorList>
            <consortium name="The Broad Institute Genomics Platform"/>
            <consortium name="The Broad Institute Genome Sequencing Center for Infectious Disease"/>
            <person name="Wu L."/>
            <person name="Ma J."/>
        </authorList>
    </citation>
    <scope>NUCLEOTIDE SEQUENCE [LARGE SCALE GENOMIC DNA]</scope>
    <source>
        <strain evidence="2">CGMCC 1.15419</strain>
    </source>
</reference>
<protein>
    <recommendedName>
        <fullName evidence="3">GIY-YIG nuclease family protein</fullName>
    </recommendedName>
</protein>
<evidence type="ECO:0000313" key="1">
    <source>
        <dbReference type="EMBL" id="GGF60242.1"/>
    </source>
</evidence>
<dbReference type="EMBL" id="BMIV01000002">
    <property type="protein sequence ID" value="GGF60242.1"/>
    <property type="molecule type" value="Genomic_DNA"/>
</dbReference>
<organism evidence="1 2">
    <name type="scientific">Paracoccus acridae</name>
    <dbReference type="NCBI Taxonomy" id="1795310"/>
    <lineage>
        <taxon>Bacteria</taxon>
        <taxon>Pseudomonadati</taxon>
        <taxon>Pseudomonadota</taxon>
        <taxon>Alphaproteobacteria</taxon>
        <taxon>Rhodobacterales</taxon>
        <taxon>Paracoccaceae</taxon>
        <taxon>Paracoccus</taxon>
    </lineage>
</organism>